<dbReference type="Proteomes" id="UP000000557">
    <property type="component" value="Chromosome"/>
</dbReference>
<dbReference type="PANTHER" id="PTHR12286:SF5">
    <property type="entry name" value="SACCHAROPINE DEHYDROGENASE-LIKE OXIDOREDUCTASE"/>
    <property type="match status" value="1"/>
</dbReference>
<dbReference type="SUPFAM" id="SSF51735">
    <property type="entry name" value="NAD(P)-binding Rossmann-fold domains"/>
    <property type="match status" value="1"/>
</dbReference>
<evidence type="ECO:0000313" key="4">
    <source>
        <dbReference type="Proteomes" id="UP000000557"/>
    </source>
</evidence>
<gene>
    <name evidence="3" type="ordered locus">glr2391</name>
</gene>
<dbReference type="InParanoid" id="Q7NHZ3"/>
<dbReference type="KEGG" id="gvi:glr2391"/>
<dbReference type="InterPro" id="IPR005097">
    <property type="entry name" value="Sacchrp_dh_NADP-bd"/>
</dbReference>
<evidence type="ECO:0000313" key="3">
    <source>
        <dbReference type="EMBL" id="BAC90332.1"/>
    </source>
</evidence>
<comment type="similarity">
    <text evidence="1">Belongs to the saccharopine dehydrogenase family. Enoyl reductase subfamily.</text>
</comment>
<proteinExistence type="inferred from homology"/>
<dbReference type="EnsemblBacteria" id="BAC90332">
    <property type="protein sequence ID" value="BAC90332"/>
    <property type="gene ID" value="BAC90332"/>
</dbReference>
<sequence>MTDRRYDVVLYGATGFVGQQTAQYFTRHTRPGAVHWAIAGRNRQKLESLKAQLGTNVDVLIADSTDQPALDAVAAQTRVILNTAGPFALYGDAIVDACVRLRTHYVDITGETPWVRDLIDRYHERAASEGTRIIPCCGFDSVPSDLGSYLMVRHLQREWGVSCRAVKAYFQMYGGLNGGTLASGLNLYDSGRAARVSDLFLLDPPGEHSSTELERNRDPEAPEYDAGVDTWVGPFFMGLVNTRVVRRSRALYDQWQEPYGPQFVYQEYLKFDPPLAWLQATVVTVGTALFAGIMQQAPLRPLLQSLLPEPGSGPSEQTMNEGWFRCELLGVAEDGRRVKGLICDQGDPGNRATVKFLCESALSLVLNTDELPGGQQRGGVLTPATGLGEVLAERLRSAGMTLKVGVV</sequence>
<dbReference type="Gene3D" id="3.40.50.720">
    <property type="entry name" value="NAD(P)-binding Rossmann-like Domain"/>
    <property type="match status" value="1"/>
</dbReference>
<evidence type="ECO:0000256" key="1">
    <source>
        <dbReference type="ARBA" id="ARBA00010591"/>
    </source>
</evidence>
<dbReference type="HOGENOM" id="CLU_031002_0_2_3"/>
<evidence type="ECO:0000259" key="2">
    <source>
        <dbReference type="Pfam" id="PF03435"/>
    </source>
</evidence>
<dbReference type="FunFam" id="3.40.50.720:FF:000413">
    <property type="entry name" value="Trans-acting enoyl reductase"/>
    <property type="match status" value="1"/>
</dbReference>
<dbReference type="FunCoup" id="Q7NHZ3">
    <property type="interactions" value="151"/>
</dbReference>
<dbReference type="GO" id="GO:0016020">
    <property type="term" value="C:membrane"/>
    <property type="evidence" value="ECO:0007669"/>
    <property type="project" value="GOC"/>
</dbReference>
<name>Q7NHZ3_GLOVI</name>
<dbReference type="OrthoDB" id="4420885at2"/>
<dbReference type="eggNOG" id="COG3268">
    <property type="taxonomic scope" value="Bacteria"/>
</dbReference>
<dbReference type="AlphaFoldDB" id="Q7NHZ3"/>
<organism evidence="3 4">
    <name type="scientific">Gloeobacter violaceus (strain ATCC 29082 / PCC 7421)</name>
    <dbReference type="NCBI Taxonomy" id="251221"/>
    <lineage>
        <taxon>Bacteria</taxon>
        <taxon>Bacillati</taxon>
        <taxon>Cyanobacteriota</taxon>
        <taxon>Cyanophyceae</taxon>
        <taxon>Gloeobacterales</taxon>
        <taxon>Gloeobacteraceae</taxon>
        <taxon>Gloeobacter</taxon>
    </lineage>
</organism>
<dbReference type="PATRIC" id="fig|251221.4.peg.2430"/>
<dbReference type="GO" id="GO:0009247">
    <property type="term" value="P:glycolipid biosynthetic process"/>
    <property type="evidence" value="ECO:0000318"/>
    <property type="project" value="GO_Central"/>
</dbReference>
<dbReference type="STRING" id="251221.gene:10759888"/>
<reference evidence="3 4" key="2">
    <citation type="journal article" date="2003" name="DNA Res.">
        <title>Complete genome structure of Gloeobacter violaceus PCC 7421, a cyanobacterium that lacks thylakoids (supplement).</title>
        <authorList>
            <person name="Nakamura Y."/>
            <person name="Kaneko T."/>
            <person name="Sato S."/>
            <person name="Mimuro M."/>
            <person name="Miyashita H."/>
            <person name="Tsuchiya T."/>
            <person name="Sasamoto S."/>
            <person name="Watanabe A."/>
            <person name="Kawashima K."/>
            <person name="Kishida Y."/>
            <person name="Kiyokawa C."/>
            <person name="Kohara M."/>
            <person name="Matsumoto M."/>
            <person name="Matsuno A."/>
            <person name="Nakazaki N."/>
            <person name="Shimpo S."/>
            <person name="Takeuchi C."/>
            <person name="Yamada M."/>
            <person name="Tabata S."/>
        </authorList>
    </citation>
    <scope>NUCLEOTIDE SEQUENCE [LARGE SCALE GENOMIC DNA]</scope>
    <source>
        <strain evidence="4">ATCC 29082 / PCC 7421</strain>
    </source>
</reference>
<feature type="domain" description="Saccharopine dehydrogenase NADP binding" evidence="2">
    <location>
        <begin position="8"/>
        <end position="134"/>
    </location>
</feature>
<protein>
    <submittedName>
        <fullName evidence="3">Glr2391 protein</fullName>
    </submittedName>
</protein>
<dbReference type="EMBL" id="BA000045">
    <property type="protein sequence ID" value="BAC90332.1"/>
    <property type="molecule type" value="Genomic_DNA"/>
</dbReference>
<dbReference type="RefSeq" id="WP_011142387.1">
    <property type="nucleotide sequence ID" value="NC_005125.1"/>
</dbReference>
<dbReference type="InterPro" id="IPR051276">
    <property type="entry name" value="Saccharopine_DH-like_oxidrdct"/>
</dbReference>
<accession>Q7NHZ3</accession>
<dbReference type="Pfam" id="PF03435">
    <property type="entry name" value="Sacchrp_dh_NADP"/>
    <property type="match status" value="1"/>
</dbReference>
<dbReference type="PANTHER" id="PTHR12286">
    <property type="entry name" value="SACCHAROPINE DEHYDROGENASE-LIKE OXIDOREDUCTASE"/>
    <property type="match status" value="1"/>
</dbReference>
<reference evidence="3 4" key="1">
    <citation type="journal article" date="2003" name="DNA Res.">
        <title>Complete genome structure of Gloeobacter violaceus PCC 7421, a cyanobacterium that lacks thylakoids.</title>
        <authorList>
            <person name="Nakamura Y."/>
            <person name="Kaneko T."/>
            <person name="Sato S."/>
            <person name="Mimuro M."/>
            <person name="Miyashita H."/>
            <person name="Tsuchiya T."/>
            <person name="Sasamoto S."/>
            <person name="Watanabe A."/>
            <person name="Kawashima K."/>
            <person name="Kishida Y."/>
            <person name="Kiyokawa C."/>
            <person name="Kohara M."/>
            <person name="Matsumoto M."/>
            <person name="Matsuno A."/>
            <person name="Nakazaki N."/>
            <person name="Shimpo S."/>
            <person name="Takeuchi C."/>
            <person name="Yamada M."/>
            <person name="Tabata S."/>
        </authorList>
    </citation>
    <scope>NUCLEOTIDE SEQUENCE [LARGE SCALE GENOMIC DNA]</scope>
    <source>
        <strain evidence="4">ATCC 29082 / PCC 7421</strain>
    </source>
</reference>
<keyword evidence="4" id="KW-1185">Reference proteome</keyword>
<dbReference type="PhylomeDB" id="Q7NHZ3"/>
<dbReference type="InterPro" id="IPR036291">
    <property type="entry name" value="NAD(P)-bd_dom_sf"/>
</dbReference>